<name>A0A4Z1SV45_GIAMU</name>
<gene>
    <name evidence="1" type="ORF">GMRT_15604</name>
</gene>
<comment type="caution">
    <text evidence="1">The sequence shown here is derived from an EMBL/GenBank/DDBJ whole genome shotgun (WGS) entry which is preliminary data.</text>
</comment>
<accession>A0A4Z1SV45</accession>
<protein>
    <submittedName>
        <fullName evidence="1">Uncharacterized protein</fullName>
    </submittedName>
</protein>
<dbReference type="EMBL" id="VDLU01000002">
    <property type="protein sequence ID" value="TNJ28805.1"/>
    <property type="molecule type" value="Genomic_DNA"/>
</dbReference>
<reference evidence="1 2" key="1">
    <citation type="submission" date="2019-05" db="EMBL/GenBank/DDBJ databases">
        <title>The compact genome of Giardia muris reveals important steps in the evolution of intestinal protozoan parasites.</title>
        <authorList>
            <person name="Xu F."/>
            <person name="Jimenez-Gonzalez A."/>
            <person name="Einarsson E."/>
            <person name="Astvaldsson A."/>
            <person name="Peirasmaki D."/>
            <person name="Eckmann L."/>
            <person name="Andersson J.O."/>
            <person name="Svard S.G."/>
            <person name="Jerlstrom-Hultqvist J."/>
        </authorList>
    </citation>
    <scope>NUCLEOTIDE SEQUENCE [LARGE SCALE GENOMIC DNA]</scope>
    <source>
        <strain evidence="1 2">Roberts-Thomson</strain>
    </source>
</reference>
<dbReference type="AlphaFoldDB" id="A0A4Z1SV45"/>
<keyword evidence="2" id="KW-1185">Reference proteome</keyword>
<evidence type="ECO:0000313" key="1">
    <source>
        <dbReference type="EMBL" id="TNJ28805.1"/>
    </source>
</evidence>
<dbReference type="OrthoDB" id="10250650at2759"/>
<organism evidence="1 2">
    <name type="scientific">Giardia muris</name>
    <dbReference type="NCBI Taxonomy" id="5742"/>
    <lineage>
        <taxon>Eukaryota</taxon>
        <taxon>Metamonada</taxon>
        <taxon>Diplomonadida</taxon>
        <taxon>Hexamitidae</taxon>
        <taxon>Giardiinae</taxon>
        <taxon>Giardia</taxon>
    </lineage>
</organism>
<proteinExistence type="predicted"/>
<dbReference type="VEuPathDB" id="GiardiaDB:GMRT_15604"/>
<sequence length="745" mass="83432">MHFESRDRTCLGCQQVYWSVWHGMEVPKTARDYAEAGDVARTVMEPTFLSEIRDENATLLSFLQKAETLIRLTRLVFGPSPHDLTLVTPLAEKIRQDRDIVAAARAEEEVADTVISLFAACESATNLIEHYLTEEMVEHLLYFTELPTMIHQDCSPAKAYRRLHRLAQILKSVCQNDERHTRLFSLFMNCNDALKRRLRAVALHSSIEDMVTFVTLRRVRNPDFEERFLSYLAQIQAVPQLVAILCDPYHDRLPLDCAFSSANYILKTLVSGTIALPRTILLDEALVQVTNCFTGRANLGILQLAQLGELYLAVVGLSISRVVKASLACKQHVITQLRLQALSDSTTVPGLDSVPTIDILPTALLEAAAEDALCTLDQEKDSKTILVLQEAKFADKYQEICHRHLSFLPQLAQRIRNLQEVLRGEGGQRGWRSHLLSLFTYARTVARLCSIPASVRAQVYEVERGCGPISEYNGLSLVSDGFLTLDGSQFADLAETGLAGIGGPSDISVEDTTFIDGRVFLSISGFDVIRAIKETEIPKLLLELSFQYREATVLHFYTFRVLKVLLAYSFCDETLVSRVFEDYGLIDVIRLVLLNGLDAADDSDDESQVPATQRRSTSLETYLKEYLRYSYRLALNISDFDLYASTKRYLSLRSHMHDEMAKPLPKSLDAVLSGLSAVAPDHLTALQQFLIESDVIRDVDTLFFADTTASLVFRDPQGDDPTASRRRLVADQSAIDALTASLMDL</sequence>
<evidence type="ECO:0000313" key="2">
    <source>
        <dbReference type="Proteomes" id="UP000315496"/>
    </source>
</evidence>
<dbReference type="Proteomes" id="UP000315496">
    <property type="component" value="Chromosome 2"/>
</dbReference>